<evidence type="ECO:0000256" key="9">
    <source>
        <dbReference type="ARBA" id="ARBA00023004"/>
    </source>
</evidence>
<dbReference type="GO" id="GO:0003777">
    <property type="term" value="F:microtubule motor activity"/>
    <property type="evidence" value="ECO:0007669"/>
    <property type="project" value="InterPro"/>
</dbReference>
<dbReference type="GO" id="GO:0008017">
    <property type="term" value="F:microtubule binding"/>
    <property type="evidence" value="ECO:0007669"/>
    <property type="project" value="InterPro"/>
</dbReference>
<dbReference type="GO" id="GO:0005875">
    <property type="term" value="C:microtubule associated complex"/>
    <property type="evidence" value="ECO:0007669"/>
    <property type="project" value="TreeGrafter"/>
</dbReference>
<reference evidence="21" key="2">
    <citation type="submission" date="2025-08" db="UniProtKB">
        <authorList>
            <consortium name="Ensembl"/>
        </authorList>
    </citation>
    <scope>IDENTIFICATION</scope>
</reference>
<evidence type="ECO:0000313" key="21">
    <source>
        <dbReference type="Ensembl" id="ENSLACP00000014298.1"/>
    </source>
</evidence>
<keyword evidence="13 17" id="KW-0505">Motor protein</keyword>
<dbReference type="GO" id="GO:0005634">
    <property type="term" value="C:nucleus"/>
    <property type="evidence" value="ECO:0007669"/>
    <property type="project" value="UniProtKB-SubCell"/>
</dbReference>
<feature type="compositionally biased region" description="Basic and acidic residues" evidence="19">
    <location>
        <begin position="691"/>
        <end position="705"/>
    </location>
</feature>
<dbReference type="FunFam" id="3.40.850.10:FF:000038">
    <property type="entry name" value="chromosome-associated kinesin KIF4A"/>
    <property type="match status" value="1"/>
</dbReference>
<dbReference type="Ensembl" id="ENSLACT00000014398.1">
    <property type="protein sequence ID" value="ENSLACP00000014298.1"/>
    <property type="gene ID" value="ENSLACG00000012583.1"/>
</dbReference>
<dbReference type="GO" id="GO:0003677">
    <property type="term" value="F:DNA binding"/>
    <property type="evidence" value="ECO:0007669"/>
    <property type="project" value="UniProtKB-KW"/>
</dbReference>
<evidence type="ECO:0000256" key="1">
    <source>
        <dbReference type="ARBA" id="ARBA00001966"/>
    </source>
</evidence>
<evidence type="ECO:0000256" key="6">
    <source>
        <dbReference type="ARBA" id="ARBA00022723"/>
    </source>
</evidence>
<dbReference type="AlphaFoldDB" id="H3AXC7"/>
<evidence type="ECO:0000256" key="18">
    <source>
        <dbReference type="SAM" id="Coils"/>
    </source>
</evidence>
<evidence type="ECO:0000259" key="20">
    <source>
        <dbReference type="PROSITE" id="PS50067"/>
    </source>
</evidence>
<dbReference type="SUPFAM" id="SSF52540">
    <property type="entry name" value="P-loop containing nucleoside triphosphate hydrolases"/>
    <property type="match status" value="1"/>
</dbReference>
<dbReference type="InterPro" id="IPR027417">
    <property type="entry name" value="P-loop_NTPase"/>
</dbReference>
<feature type="domain" description="Kinesin motor" evidence="20">
    <location>
        <begin position="1"/>
        <end position="327"/>
    </location>
</feature>
<keyword evidence="15" id="KW-0539">Nucleus</keyword>
<evidence type="ECO:0000256" key="11">
    <source>
        <dbReference type="ARBA" id="ARBA00023054"/>
    </source>
</evidence>
<proteinExistence type="inferred from homology"/>
<evidence type="ECO:0000256" key="13">
    <source>
        <dbReference type="ARBA" id="ARBA00023175"/>
    </source>
</evidence>
<feature type="coiled-coil region" evidence="18">
    <location>
        <begin position="546"/>
        <end position="603"/>
    </location>
</feature>
<comment type="cofactor">
    <cofactor evidence="1">
        <name>[4Fe-4S] cluster</name>
        <dbReference type="ChEBI" id="CHEBI:49883"/>
    </cofactor>
</comment>
<dbReference type="PROSITE" id="PS50067">
    <property type="entry name" value="KINESIN_MOTOR_2"/>
    <property type="match status" value="1"/>
</dbReference>
<dbReference type="eggNOG" id="KOG0244">
    <property type="taxonomic scope" value="Eukaryota"/>
</dbReference>
<evidence type="ECO:0000256" key="3">
    <source>
        <dbReference type="ARBA" id="ARBA00004245"/>
    </source>
</evidence>
<dbReference type="InterPro" id="IPR027640">
    <property type="entry name" value="Kinesin-like_fam"/>
</dbReference>
<dbReference type="GO" id="GO:0046872">
    <property type="term" value="F:metal ion binding"/>
    <property type="evidence" value="ECO:0007669"/>
    <property type="project" value="UniProtKB-KW"/>
</dbReference>
<dbReference type="Gene3D" id="3.40.850.10">
    <property type="entry name" value="Kinesin motor domain"/>
    <property type="match status" value="1"/>
</dbReference>
<evidence type="ECO:0000313" key="22">
    <source>
        <dbReference type="Proteomes" id="UP000008672"/>
    </source>
</evidence>
<keyword evidence="10" id="KW-0411">Iron-sulfur</keyword>
<dbReference type="Proteomes" id="UP000008672">
    <property type="component" value="Unassembled WGS sequence"/>
</dbReference>
<evidence type="ECO:0000256" key="12">
    <source>
        <dbReference type="ARBA" id="ARBA00023125"/>
    </source>
</evidence>
<evidence type="ECO:0000256" key="14">
    <source>
        <dbReference type="ARBA" id="ARBA00023212"/>
    </source>
</evidence>
<feature type="binding site" evidence="17">
    <location>
        <begin position="76"/>
        <end position="83"/>
    </location>
    <ligand>
        <name>ATP</name>
        <dbReference type="ChEBI" id="CHEBI:30616"/>
    </ligand>
</feature>
<keyword evidence="5" id="KW-0493">Microtubule</keyword>
<dbReference type="OMA" id="MRKWDAV"/>
<keyword evidence="7 17" id="KW-0547">Nucleotide-binding</keyword>
<evidence type="ECO:0000256" key="15">
    <source>
        <dbReference type="ARBA" id="ARBA00023242"/>
    </source>
</evidence>
<dbReference type="GO" id="GO:0007018">
    <property type="term" value="P:microtubule-based movement"/>
    <property type="evidence" value="ECO:0007669"/>
    <property type="project" value="InterPro"/>
</dbReference>
<dbReference type="PANTHER" id="PTHR47969">
    <property type="entry name" value="CHROMOSOME-ASSOCIATED KINESIN KIF4A-RELATED"/>
    <property type="match status" value="1"/>
</dbReference>
<dbReference type="EMBL" id="AFYH01076796">
    <property type="status" value="NOT_ANNOTATED_CDS"/>
    <property type="molecule type" value="Genomic_DNA"/>
</dbReference>
<dbReference type="GO" id="GO:0051536">
    <property type="term" value="F:iron-sulfur cluster binding"/>
    <property type="evidence" value="ECO:0007669"/>
    <property type="project" value="UniProtKB-KW"/>
</dbReference>
<organism evidence="21 22">
    <name type="scientific">Latimeria chalumnae</name>
    <name type="common">Coelacanth</name>
    <dbReference type="NCBI Taxonomy" id="7897"/>
    <lineage>
        <taxon>Eukaryota</taxon>
        <taxon>Metazoa</taxon>
        <taxon>Chordata</taxon>
        <taxon>Craniata</taxon>
        <taxon>Vertebrata</taxon>
        <taxon>Euteleostomi</taxon>
        <taxon>Coelacanthiformes</taxon>
        <taxon>Coelacanthidae</taxon>
        <taxon>Latimeria</taxon>
    </lineage>
</organism>
<dbReference type="SMART" id="SM00129">
    <property type="entry name" value="KISc"/>
    <property type="match status" value="1"/>
</dbReference>
<keyword evidence="4" id="KW-0963">Cytoplasm</keyword>
<sequence>ALHWRPPVLKEVNEGCKMCITFIPGEPQVIAGNERTFTYDYIFDPSTEQEEVFNTAVTPLIAGIFKGYNATVLAYGQTGSGKTFSMGGTYTAEQEDEPTVGVIPRVIVMLFREVEQRKDFEFLLKVSYLEVYNEEILDLLYISHDKSSQINIREDPKEGIKIVGLTERDVVCAMDIVQCLEQGNNARTVASTAVNSQSSRSHAIFTIVIEQRKKVDKNHRFCSKLHLVDLASSQRQKKTKEGDCLKEGININWGLLALGNVISALGEEGNKGGFVSYSLGDSKLTHLLQGSLGGNSHTLMIACVSPADSKMEETLNTLRYADRVRKIKNKPIVNVDPQAVELQWLKQQVQELQMLLLQACGGALPETVGMEPSDNFQSLMEKNQTLKVQNNKLSEAAGQSVQMLKRIIVTEQENEKLHTKLEELRKHAACKVDLQKMIETLEDQELKENLEGTQNLQQVILQLQDESAGIAASIESMATEERKPDEDATESEGVPGEKRSSDAFMAERARQAQMSNELIELNKALALKEELARQMCQNENRLQPMQSQYEENIKQLELQKEKEELILAVHLAKKDTNQAKLSEQELEKQMTELKKKLDDQSKLVKMKESMECTVSKLHHEIQLTKSQCVQLMRQMKEDAEKFCQWKQQKDKSYRYELLKLEREFQKQASVLRREAAAANRQLQDALQKQRKVTEKRKGLQHRGMD</sequence>
<comment type="subcellular location">
    <subcellularLocation>
        <location evidence="3">Cytoplasm</location>
        <location evidence="3">Cytoskeleton</location>
    </subcellularLocation>
    <subcellularLocation>
        <location evidence="2">Nucleus</location>
    </subcellularLocation>
</comment>
<keyword evidence="22" id="KW-1185">Reference proteome</keyword>
<evidence type="ECO:0000256" key="17">
    <source>
        <dbReference type="PROSITE-ProRule" id="PRU00283"/>
    </source>
</evidence>
<reference evidence="21" key="3">
    <citation type="submission" date="2025-09" db="UniProtKB">
        <authorList>
            <consortium name="Ensembl"/>
        </authorList>
    </citation>
    <scope>IDENTIFICATION</scope>
</reference>
<protein>
    <submittedName>
        <fullName evidence="21">Kinesin family member 4</fullName>
    </submittedName>
</protein>
<dbReference type="GO" id="GO:0005829">
    <property type="term" value="C:cytosol"/>
    <property type="evidence" value="ECO:0007669"/>
    <property type="project" value="UniProtKB-ARBA"/>
</dbReference>
<feature type="region of interest" description="Disordered" evidence="19">
    <location>
        <begin position="681"/>
        <end position="705"/>
    </location>
</feature>
<dbReference type="InParanoid" id="H3AXC7"/>
<dbReference type="InterPro" id="IPR036961">
    <property type="entry name" value="Kinesin_motor_dom_sf"/>
</dbReference>
<dbReference type="STRING" id="7897.ENSLACP00000014298"/>
<evidence type="ECO:0000256" key="5">
    <source>
        <dbReference type="ARBA" id="ARBA00022701"/>
    </source>
</evidence>
<evidence type="ECO:0000256" key="8">
    <source>
        <dbReference type="ARBA" id="ARBA00022840"/>
    </source>
</evidence>
<comment type="cofactor">
    <cofactor evidence="16">
        <name>[2Fe-2S] cluster</name>
        <dbReference type="ChEBI" id="CHEBI:190135"/>
    </cofactor>
</comment>
<accession>H3AXC7</accession>
<evidence type="ECO:0000256" key="19">
    <source>
        <dbReference type="SAM" id="MobiDB-lite"/>
    </source>
</evidence>
<dbReference type="PRINTS" id="PR00380">
    <property type="entry name" value="KINESINHEAVY"/>
</dbReference>
<dbReference type="GeneTree" id="ENSGT00940000158195"/>
<dbReference type="Pfam" id="PF25764">
    <property type="entry name" value="KIF21A_4th"/>
    <property type="match status" value="1"/>
</dbReference>
<dbReference type="GO" id="GO:0051231">
    <property type="term" value="P:spindle elongation"/>
    <property type="evidence" value="ECO:0007669"/>
    <property type="project" value="TreeGrafter"/>
</dbReference>
<reference evidence="22" key="1">
    <citation type="submission" date="2011-08" db="EMBL/GenBank/DDBJ databases">
        <title>The draft genome of Latimeria chalumnae.</title>
        <authorList>
            <person name="Di Palma F."/>
            <person name="Alfoldi J."/>
            <person name="Johnson J."/>
            <person name="Berlin A."/>
            <person name="Gnerre S."/>
            <person name="Jaffe D."/>
            <person name="MacCallum I."/>
            <person name="Young S."/>
            <person name="Walker B.J."/>
            <person name="Lander E."/>
            <person name="Lindblad-Toh K."/>
        </authorList>
    </citation>
    <scope>NUCLEOTIDE SEQUENCE [LARGE SCALE GENOMIC DNA]</scope>
    <source>
        <strain evidence="22">Wild caught</strain>
    </source>
</reference>
<keyword evidence="6" id="KW-0479">Metal-binding</keyword>
<dbReference type="GO" id="GO:0005524">
    <property type="term" value="F:ATP binding"/>
    <property type="evidence" value="ECO:0007669"/>
    <property type="project" value="UniProtKB-UniRule"/>
</dbReference>
<feature type="region of interest" description="Disordered" evidence="19">
    <location>
        <begin position="476"/>
        <end position="501"/>
    </location>
</feature>
<dbReference type="PANTHER" id="PTHR47969:SF15">
    <property type="entry name" value="CHROMOSOME-ASSOCIATED KINESIN KIF4A-RELATED"/>
    <property type="match status" value="1"/>
</dbReference>
<dbReference type="Pfam" id="PF00225">
    <property type="entry name" value="Kinesin"/>
    <property type="match status" value="1"/>
</dbReference>
<dbReference type="CDD" id="cd01372">
    <property type="entry name" value="KISc_KIF4"/>
    <property type="match status" value="1"/>
</dbReference>
<evidence type="ECO:0000256" key="10">
    <source>
        <dbReference type="ARBA" id="ARBA00023014"/>
    </source>
</evidence>
<keyword evidence="8 17" id="KW-0067">ATP-binding</keyword>
<keyword evidence="12" id="KW-0238">DNA-binding</keyword>
<name>H3AXC7_LATCH</name>
<dbReference type="HOGENOM" id="CLU_001485_4_3_1"/>
<dbReference type="GO" id="GO:0005874">
    <property type="term" value="C:microtubule"/>
    <property type="evidence" value="ECO:0007669"/>
    <property type="project" value="UniProtKB-KW"/>
</dbReference>
<evidence type="ECO:0000256" key="4">
    <source>
        <dbReference type="ARBA" id="ARBA00022490"/>
    </source>
</evidence>
<feature type="coiled-coil region" evidence="18">
    <location>
        <begin position="376"/>
        <end position="427"/>
    </location>
</feature>
<comment type="similarity">
    <text evidence="17">Belongs to the TRAFAC class myosin-kinesin ATPase superfamily. Kinesin family.</text>
</comment>
<keyword evidence="9" id="KW-0408">Iron</keyword>
<evidence type="ECO:0000256" key="16">
    <source>
        <dbReference type="ARBA" id="ARBA00034078"/>
    </source>
</evidence>
<evidence type="ECO:0000256" key="2">
    <source>
        <dbReference type="ARBA" id="ARBA00004123"/>
    </source>
</evidence>
<evidence type="ECO:0000256" key="7">
    <source>
        <dbReference type="ARBA" id="ARBA00022741"/>
    </source>
</evidence>
<keyword evidence="11 18" id="KW-0175">Coiled coil</keyword>
<dbReference type="InterPro" id="IPR001752">
    <property type="entry name" value="Kinesin_motor_dom"/>
</dbReference>
<dbReference type="GO" id="GO:0007052">
    <property type="term" value="P:mitotic spindle organization"/>
    <property type="evidence" value="ECO:0007669"/>
    <property type="project" value="TreeGrafter"/>
</dbReference>
<keyword evidence="14" id="KW-0206">Cytoskeleton</keyword>